<feature type="compositionally biased region" description="Low complexity" evidence="13">
    <location>
        <begin position="707"/>
        <end position="729"/>
    </location>
</feature>
<dbReference type="InterPro" id="IPR036465">
    <property type="entry name" value="vWFA_dom_sf"/>
</dbReference>
<dbReference type="PRINTS" id="PR00453">
    <property type="entry name" value="VWFADOMAIN"/>
</dbReference>
<dbReference type="InterPro" id="IPR002035">
    <property type="entry name" value="VWF_A"/>
</dbReference>
<organism evidence="15 16">
    <name type="scientific">Silurus asotus</name>
    <name type="common">Amur catfish</name>
    <name type="synonym">Parasilurus asotus</name>
    <dbReference type="NCBI Taxonomy" id="30991"/>
    <lineage>
        <taxon>Eukaryota</taxon>
        <taxon>Metazoa</taxon>
        <taxon>Chordata</taxon>
        <taxon>Craniata</taxon>
        <taxon>Vertebrata</taxon>
        <taxon>Euteleostomi</taxon>
        <taxon>Actinopterygii</taxon>
        <taxon>Neopterygii</taxon>
        <taxon>Teleostei</taxon>
        <taxon>Ostariophysi</taxon>
        <taxon>Siluriformes</taxon>
        <taxon>Siluridae</taxon>
        <taxon>Silurus</taxon>
    </lineage>
</organism>
<evidence type="ECO:0000313" key="15">
    <source>
        <dbReference type="EMBL" id="KAI5606488.1"/>
    </source>
</evidence>
<feature type="compositionally biased region" description="Low complexity" evidence="13">
    <location>
        <begin position="900"/>
        <end position="913"/>
    </location>
</feature>
<protein>
    <recommendedName>
        <fullName evidence="12">Collagen alpha-1(XXI) chain</fullName>
    </recommendedName>
</protein>
<dbReference type="Pfam" id="PF00092">
    <property type="entry name" value="VWA"/>
    <property type="match status" value="2"/>
</dbReference>
<evidence type="ECO:0000256" key="4">
    <source>
        <dbReference type="ARBA" id="ARBA00022525"/>
    </source>
</evidence>
<evidence type="ECO:0000256" key="8">
    <source>
        <dbReference type="ARBA" id="ARBA00022889"/>
    </source>
</evidence>
<comment type="caution">
    <text evidence="15">The sequence shown here is derived from an EMBL/GenBank/DDBJ whole genome shotgun (WGS) entry which is preliminary data.</text>
</comment>
<dbReference type="Proteomes" id="UP001205998">
    <property type="component" value="Unassembled WGS sequence"/>
</dbReference>
<dbReference type="FunFam" id="3.40.50.410:FF:000041">
    <property type="entry name" value="Collagen alpha-1(XXI) chain isoform X1"/>
    <property type="match status" value="1"/>
</dbReference>
<evidence type="ECO:0000256" key="6">
    <source>
        <dbReference type="ARBA" id="ARBA00022729"/>
    </source>
</evidence>
<evidence type="ECO:0000259" key="14">
    <source>
        <dbReference type="PROSITE" id="PS50234"/>
    </source>
</evidence>
<comment type="subcellular location">
    <subcellularLocation>
        <location evidence="1">Cytoplasm</location>
    </subcellularLocation>
    <subcellularLocation>
        <location evidence="2">Secreted</location>
        <location evidence="2">Extracellular space</location>
        <location evidence="2">Extracellular matrix</location>
    </subcellularLocation>
</comment>
<accession>A0AAD4ZYN4</accession>
<keyword evidence="7" id="KW-0677">Repeat</keyword>
<evidence type="ECO:0000256" key="11">
    <source>
        <dbReference type="ARBA" id="ARBA00049648"/>
    </source>
</evidence>
<dbReference type="CDD" id="cd01472">
    <property type="entry name" value="vWA_collagen"/>
    <property type="match status" value="1"/>
</dbReference>
<name>A0AAD4ZYN4_SILAS</name>
<keyword evidence="3" id="KW-0963">Cytoplasm</keyword>
<dbReference type="PANTHER" id="PTHR24020:SF89">
    <property type="entry name" value="COLLAGEN ALPHA-1(XXI) CHAIN-LIKE ISOFORM X1"/>
    <property type="match status" value="1"/>
</dbReference>
<keyword evidence="4" id="KW-0964">Secreted</keyword>
<dbReference type="EMBL" id="MU598598">
    <property type="protein sequence ID" value="KAI5606488.1"/>
    <property type="molecule type" value="Genomic_DNA"/>
</dbReference>
<dbReference type="SMART" id="SM00210">
    <property type="entry name" value="TSPN"/>
    <property type="match status" value="1"/>
</dbReference>
<sequence>MLFTFISSTEKENIRAGCSTAANDLVYIVDGSWSVGYQDFDIAKRWLVNITSGFDVGPHYTQVAVVQYSDAPRLEIPLGTHEGAKELIAAIQAIPYLGGNTQTGHAIKFAVDHVFASSQRSDTSRNRIAVVVTDGKSQDNVTAASLEAQAQGITVFAVGVGSEITTSELVAIANTPSSFYVLYAQDYTTIDRIRDSMKQKLCEVDHVFASSQRSDTSRNRIAVVVTDGKSQDNVTAASLEAQAQGITVFAVGVGSEITTSELVAIANTPSSFYVLYAQDYTTIDRIRDSMKQKLCEESVCPTLIPVASRDEKGFELILGMKIHQKAKEIQGSLLSETAYYVDKGMDITEETKEIFPEGLPLSYVFVATLQLKGTVGREKFDLWRVLSKDQEVQVAVTLHGEENSVTFTTTNMANGVQMATFDAQGVQRLFDQRWHQLKILVRQSHVICYIDDQVIQQVDLKPVLPIFINGKTQIAKQYSSEATIPLGIQKLRLYCDPMQSERETACEIYSVCPINREEPKEKEECDCSQGNPGPPGPPGLKGEKGESGLPGHDGNPGIKGERGVSGEPGILGQKGEVGVNGTKGDPGVKGSKGEEGQQGMPGKQGLPGPGDKGEKGPPGAPGTKGEPGLPGSEGPAGTIGPKGDKGDNGQAGTDGTQGAPGIRGLSGEAGPSGPQGARGSPGQKGSAGPKGPPGIQGPPGSSGADGPIGPKGNPGPLGLPGRPGLPGLKGSHGEPGFSGVQGAVGPPGFKGHKGDMGQPGPKGTQGEKGSEGTPGVPGPPGEAGQRGSKGERGCSGDPGLRGPDGKKGDLGHIGVVGPRGSPGQDGSPGHPGLPGHPGKPAKPTSDEHLKKLCGDVLRQELSQLMQTMIPRTCEPCETVKGPPGPPGAQGPKGSTGVQGYTGRPGSRGYPGSPGLQGPPGVKGDMGLRGYKGHKGESRPGQPGAPGERGFPGLDGNDGIGLPGPPGAPGKSGFSGLPGKRGAPGPAGVCDMSICYPAYNLREEHYSKGPNF</sequence>
<keyword evidence="16" id="KW-1185">Reference proteome</keyword>
<dbReference type="InterPro" id="IPR048287">
    <property type="entry name" value="TSPN-like_N"/>
</dbReference>
<keyword evidence="10" id="KW-0379">Hydroxylation</keyword>
<reference evidence="15" key="1">
    <citation type="submission" date="2018-07" db="EMBL/GenBank/DDBJ databases">
        <title>Comparative genomics of catfishes provides insights into carnivory and benthic adaptation.</title>
        <authorList>
            <person name="Zhang Y."/>
            <person name="Wang D."/>
            <person name="Peng Z."/>
            <person name="Zheng S."/>
            <person name="Shao F."/>
            <person name="Tao W."/>
        </authorList>
    </citation>
    <scope>NUCLEOTIDE SEQUENCE</scope>
    <source>
        <strain evidence="15">Chongqing</strain>
    </source>
</reference>
<evidence type="ECO:0000256" key="7">
    <source>
        <dbReference type="ARBA" id="ARBA00022737"/>
    </source>
</evidence>
<dbReference type="InterPro" id="IPR050525">
    <property type="entry name" value="ECM_Assembly_Org"/>
</dbReference>
<dbReference type="GO" id="GO:0005737">
    <property type="term" value="C:cytoplasm"/>
    <property type="evidence" value="ECO:0007669"/>
    <property type="project" value="UniProtKB-SubCell"/>
</dbReference>
<evidence type="ECO:0000256" key="3">
    <source>
        <dbReference type="ARBA" id="ARBA00022490"/>
    </source>
</evidence>
<keyword evidence="8" id="KW-0130">Cell adhesion</keyword>
<evidence type="ECO:0000256" key="13">
    <source>
        <dbReference type="SAM" id="MobiDB-lite"/>
    </source>
</evidence>
<feature type="domain" description="VWFA" evidence="14">
    <location>
        <begin position="204"/>
        <end position="290"/>
    </location>
</feature>
<evidence type="ECO:0000256" key="1">
    <source>
        <dbReference type="ARBA" id="ARBA00004496"/>
    </source>
</evidence>
<dbReference type="Gene3D" id="3.40.50.410">
    <property type="entry name" value="von Willebrand factor, type A domain"/>
    <property type="match status" value="2"/>
</dbReference>
<dbReference type="InterPro" id="IPR013320">
    <property type="entry name" value="ConA-like_dom_sf"/>
</dbReference>
<dbReference type="Pfam" id="PF01391">
    <property type="entry name" value="Collagen"/>
    <property type="match status" value="3"/>
</dbReference>
<gene>
    <name evidence="15" type="ORF">C0J50_1987</name>
</gene>
<dbReference type="SMART" id="SM00327">
    <property type="entry name" value="VWA"/>
    <property type="match status" value="1"/>
</dbReference>
<keyword evidence="9 15" id="KW-0176">Collagen</keyword>
<evidence type="ECO:0000256" key="2">
    <source>
        <dbReference type="ARBA" id="ARBA00004498"/>
    </source>
</evidence>
<dbReference type="Gene3D" id="2.60.120.200">
    <property type="match status" value="1"/>
</dbReference>
<dbReference type="PANTHER" id="PTHR24020">
    <property type="entry name" value="COLLAGEN ALPHA"/>
    <property type="match status" value="1"/>
</dbReference>
<dbReference type="SUPFAM" id="SSF53300">
    <property type="entry name" value="vWA-like"/>
    <property type="match status" value="2"/>
</dbReference>
<feature type="region of interest" description="Disordered" evidence="13">
    <location>
        <begin position="875"/>
        <end position="983"/>
    </location>
</feature>
<evidence type="ECO:0000256" key="5">
    <source>
        <dbReference type="ARBA" id="ARBA00022530"/>
    </source>
</evidence>
<dbReference type="GO" id="GO:0007155">
    <property type="term" value="P:cell adhesion"/>
    <property type="evidence" value="ECO:0007669"/>
    <property type="project" value="UniProtKB-KW"/>
</dbReference>
<feature type="region of interest" description="Disordered" evidence="13">
    <location>
        <begin position="523"/>
        <end position="847"/>
    </location>
</feature>
<proteinExistence type="inferred from homology"/>
<comment type="similarity">
    <text evidence="11">Belongs to the fibril-associated collagens with interrupted helices (FACIT) family.</text>
</comment>
<dbReference type="InterPro" id="IPR008160">
    <property type="entry name" value="Collagen"/>
</dbReference>
<dbReference type="PROSITE" id="PS50234">
    <property type="entry name" value="VWFA"/>
    <property type="match status" value="2"/>
</dbReference>
<feature type="domain" description="VWFA" evidence="14">
    <location>
        <begin position="24"/>
        <end position="197"/>
    </location>
</feature>
<evidence type="ECO:0000313" key="16">
    <source>
        <dbReference type="Proteomes" id="UP001205998"/>
    </source>
</evidence>
<dbReference type="FunFam" id="2.60.120.200:FF:000068">
    <property type="entry name" value="collagen alpha-1(XXI) chain isoform X1"/>
    <property type="match status" value="1"/>
</dbReference>
<evidence type="ECO:0000256" key="12">
    <source>
        <dbReference type="ARBA" id="ARBA00074870"/>
    </source>
</evidence>
<evidence type="ECO:0000256" key="9">
    <source>
        <dbReference type="ARBA" id="ARBA00023119"/>
    </source>
</evidence>
<dbReference type="AlphaFoldDB" id="A0AAD4ZYN4"/>
<keyword evidence="6" id="KW-0732">Signal</keyword>
<evidence type="ECO:0000256" key="10">
    <source>
        <dbReference type="ARBA" id="ARBA00023278"/>
    </source>
</evidence>
<keyword evidence="5" id="KW-0272">Extracellular matrix</keyword>
<dbReference type="GO" id="GO:0005581">
    <property type="term" value="C:collagen trimer"/>
    <property type="evidence" value="ECO:0007669"/>
    <property type="project" value="UniProtKB-KW"/>
</dbReference>
<dbReference type="SUPFAM" id="SSF49899">
    <property type="entry name" value="Concanavalin A-like lectins/glucanases"/>
    <property type="match status" value="1"/>
</dbReference>